<evidence type="ECO:0000313" key="1">
    <source>
        <dbReference type="EMBL" id="KAF0918516.1"/>
    </source>
</evidence>
<gene>
    <name evidence="1" type="ORF">E2562_024779</name>
</gene>
<name>A0A6G1E1S8_9ORYZ</name>
<sequence>MTGEVDIPPHLHGKDRPPAFYVCALLTAKDLHNCSLGDDDDDMTPSSHSHLHRYRLVLIYNRRSFTAAWCFSSDTRQWGAEARVIGASVGRIRQHTAIVHRGVVFWPRLKLALLTLPTASNETTVVKGMSTHHVYRLEESLLGLLPDGSLCWAEVSWDSKIRLFFCGSGADDDMMLSLHEKPFSSGRRWRLKRTIMLGHIVPKLSSWPITPPVKLRWFCERSGVILFTIRKGCYTLNLKTMEVDKVTNSEPLLMVEEMDMMYGYEMDRLTFLASLGAGHISPI</sequence>
<dbReference type="OrthoDB" id="695544at2759"/>
<accession>A0A6G1E1S8</accession>
<dbReference type="PANTHER" id="PTHR36140">
    <property type="entry name" value="F-BOX DOMAIN-CONTAINING PROTEIN-RELATED"/>
    <property type="match status" value="1"/>
</dbReference>
<proteinExistence type="predicted"/>
<organism evidence="1 2">
    <name type="scientific">Oryza meyeriana var. granulata</name>
    <dbReference type="NCBI Taxonomy" id="110450"/>
    <lineage>
        <taxon>Eukaryota</taxon>
        <taxon>Viridiplantae</taxon>
        <taxon>Streptophyta</taxon>
        <taxon>Embryophyta</taxon>
        <taxon>Tracheophyta</taxon>
        <taxon>Spermatophyta</taxon>
        <taxon>Magnoliopsida</taxon>
        <taxon>Liliopsida</taxon>
        <taxon>Poales</taxon>
        <taxon>Poaceae</taxon>
        <taxon>BOP clade</taxon>
        <taxon>Oryzoideae</taxon>
        <taxon>Oryzeae</taxon>
        <taxon>Oryzinae</taxon>
        <taxon>Oryza</taxon>
        <taxon>Oryza meyeriana</taxon>
    </lineage>
</organism>
<comment type="caution">
    <text evidence="1">The sequence shown here is derived from an EMBL/GenBank/DDBJ whole genome shotgun (WGS) entry which is preliminary data.</text>
</comment>
<dbReference type="AlphaFoldDB" id="A0A6G1E1S8"/>
<evidence type="ECO:0000313" key="2">
    <source>
        <dbReference type="Proteomes" id="UP000479710"/>
    </source>
</evidence>
<evidence type="ECO:0008006" key="3">
    <source>
        <dbReference type="Google" id="ProtNLM"/>
    </source>
</evidence>
<protein>
    <recommendedName>
        <fullName evidence="3">F-box associated domain-containing protein</fullName>
    </recommendedName>
</protein>
<keyword evidence="2" id="KW-1185">Reference proteome</keyword>
<dbReference type="Proteomes" id="UP000479710">
    <property type="component" value="Unassembled WGS sequence"/>
</dbReference>
<dbReference type="EMBL" id="SPHZ02000005">
    <property type="protein sequence ID" value="KAF0918516.1"/>
    <property type="molecule type" value="Genomic_DNA"/>
</dbReference>
<reference evidence="1 2" key="1">
    <citation type="submission" date="2019-11" db="EMBL/GenBank/DDBJ databases">
        <title>Whole genome sequence of Oryza granulata.</title>
        <authorList>
            <person name="Li W."/>
        </authorList>
    </citation>
    <scope>NUCLEOTIDE SEQUENCE [LARGE SCALE GENOMIC DNA]</scope>
    <source>
        <strain evidence="2">cv. Menghai</strain>
        <tissue evidence="1">Leaf</tissue>
    </source>
</reference>